<dbReference type="GO" id="GO:0003677">
    <property type="term" value="F:DNA binding"/>
    <property type="evidence" value="ECO:0007669"/>
    <property type="project" value="InterPro"/>
</dbReference>
<dbReference type="GO" id="GO:0006261">
    <property type="term" value="P:DNA-templated DNA replication"/>
    <property type="evidence" value="ECO:0007669"/>
    <property type="project" value="InterPro"/>
</dbReference>
<dbReference type="InterPro" id="IPR001098">
    <property type="entry name" value="DNA-dir_DNA_pol_A_palm_dom"/>
</dbReference>
<dbReference type="InterPro" id="IPR043502">
    <property type="entry name" value="DNA/RNA_pol_sf"/>
</dbReference>
<dbReference type="InterPro" id="IPR036397">
    <property type="entry name" value="RNaseH_sf"/>
</dbReference>
<dbReference type="Gene3D" id="1.20.1060.10">
    <property type="entry name" value="Taq DNA Polymerase, Chain T, domain 4"/>
    <property type="match status" value="1"/>
</dbReference>
<evidence type="ECO:0000256" key="2">
    <source>
        <dbReference type="SAM" id="MobiDB-lite"/>
    </source>
</evidence>
<comment type="similarity">
    <text evidence="1">Belongs to the DNA polymerase type-A family.</text>
</comment>
<dbReference type="Pfam" id="PF00476">
    <property type="entry name" value="DNA_pol_A"/>
    <property type="match status" value="2"/>
</dbReference>
<feature type="domain" description="DNA-directed DNA polymerase family A palm" evidence="3">
    <location>
        <begin position="1104"/>
        <end position="1421"/>
    </location>
</feature>
<dbReference type="SMART" id="SM00482">
    <property type="entry name" value="POLAc"/>
    <property type="match status" value="1"/>
</dbReference>
<dbReference type="EMBL" id="AP011530">
    <property type="protein sequence ID" value="BAI81884.1"/>
    <property type="molecule type" value="Genomic_DNA"/>
</dbReference>
<dbReference type="SUPFAM" id="SSF56672">
    <property type="entry name" value="DNA/RNA polymerases"/>
    <property type="match status" value="1"/>
</dbReference>
<reference evidence="4 5" key="1">
    <citation type="journal article" date="2010" name="DNA Res.">
        <title>Bacterial lifestyle in a deep-sea hydrothermal vent chimney revealed by the genome sequence of the thermophilic bacterium Deferribacter desulfuricans SSM1.</title>
        <authorList>
            <person name="Takaki Y."/>
            <person name="Shimamura S."/>
            <person name="Nakagawa S."/>
            <person name="Fukuhara Y."/>
            <person name="Horikawa H."/>
            <person name="Ankai A."/>
            <person name="Harada T."/>
            <person name="Hosoyama A."/>
            <person name="Oguchi A."/>
            <person name="Fukui S."/>
            <person name="Fujita N."/>
            <person name="Takami H."/>
            <person name="Takai K."/>
        </authorList>
    </citation>
    <scope>NUCLEOTIDE SEQUENCE [LARGE SCALE GENOMIC DNA]</scope>
    <source>
        <strain evidence="5">DSM 14783 / JCM 11476 / NBRC 101012 / SSM1</strain>
        <plasmid evidence="5">Plasmid megaplasmid pDF308</plasmid>
    </source>
</reference>
<gene>
    <name evidence="4" type="ordered locus">DEFDS_P264</name>
</gene>
<evidence type="ECO:0000259" key="3">
    <source>
        <dbReference type="SMART" id="SM00482"/>
    </source>
</evidence>
<dbReference type="eggNOG" id="COG0749">
    <property type="taxonomic scope" value="Bacteria"/>
</dbReference>
<dbReference type="OrthoDB" id="9806424at2"/>
<sequence length="1576" mass="186296">MNMNTNNMDIKQQNNNNSFYDKFIKPHETQTNLFCVLYNTKLLLGKPVEGKYSKKQYNVLYKRAYLFVMSLLRSYYYYRQDNVLQDYAERNLHLYLVIPSNRASDILKYSKPIYDVLHYYEISYTVLLDNQLDSFFDNIKNKKTKIKFDFVYLPQIKGAFDLNKRLLNYFDVNLEANKNRKDKKKNNIYYHFYDYSYETNFCLNDPFCQKCKLCHVFFDQHYKMELSRLKEDEELSYKPTYERYINRIKPQDYYNRFKDHNVDTNNKTTLIVNDYSFFPDAYKDTILHQDTLQGEYFLNTFNSITENRAHKSATFYLDKARLINTISATPKLFNLNTTYSINHGKNCGINVYFEVLKHKPKNILVFGPTSYKLFEKYIKKSFFDARGKSLLVKFFNTEFMLFPTISLNTIIKNRNFETVFNVDLFNFLVSSGMLFNTDYKKYFENLDKKYKNFDEKIIVRIRNLKQLSEHLSELTVFSEPFVALDIETNGLKGYSTDKHKNTITMFSITKVDPKTKQLKTYVIGYEHKDIMNQMDEKSFKLYKNNVRKLILNYLNSENIIKIFHNGTFDVSYIMNKLNISPNEIKVTRYFDTINILYLRMEEKLKGWQKLDNLAMLRSKLRTYYFYMHDYVDTLKNKLSELNSLINKFRKYDLTESQISCFLNINKTLINYYYIYRTKLDIENKNSLNDFLKYMITVFSANNYDDYYSLLGKNLDVLNHLRESGLDEVTIAKLLITTTFLNIDLLELDNYKDNLSVLYKNLINYINNFYNIDPELLNTFIPKRNLNSIIELINVYKEKNKIDTQNTTNIITLSNFHQNNFKYITFSFNDTLNEKVGYKSQMVHLFKDLFDLVSTKNNIVKIDEFDYSYINFDEQSFYAAGDTYATYEAFKLDYMNFLKRDSKSILKEYPIPLVLLNDILLPISVIQSQGIKIEPDDYEFMKINFKRSLEELLKNIYNHPDLKPYIEEFEAKYKEKFNIQSAEHLTHMFYDYLQVPDKYKTFTDKGNIQMNESAIKKIKGIDIEDESIQDKKKVEIAKYLAEKTLEYRTFSKLYSAYIQSYNKNDLIDTNYIVHPNYFTTGTVTGRMSSSEPNFQNIPKGDLPKEFQVKNIFVSRYLNSNKYFEDNDYKKPITGILLQADYSQMELRVLAMVSQDENLKNAFISGEDIHLATAKSITGMDYLSKDVDENTEITPEVKNLITKYKQYWGKEAENLTDKEILSKIAHDTEVIRKKAKTVNFGIVYGMTAAGLAERINVSLKEAEKFIEQYLNALPGVQNYIITKQTKAKEKGYVETIWNRKRNLLNAKVYLHDIEQIIKHYKDKLYSKNTPEEDKLFYNNIIYGLKQMYYVGTKSLRQSINAPIQGGASDFTFVSLICLNHAFLTLKELNIPVYNKETNQIEYIRPVLIGTVHDSIVIDIPVHTKHYIVHKVIKLVKTIMEDPLNYFINIFLPDVYKVAPDVNLTELKKELNSIRDLYLQVPLKSDVEVGYRWGILHEVKDVDVDTYDKLINVIGEYKSLKEIVESSKQENKEENKSILDEIEFTEEELDSNSSLDNNDFIQNKESSDQDEIVIDQFTL</sequence>
<dbReference type="PANTHER" id="PTHR10133:SF62">
    <property type="entry name" value="DNA POLYMERASE THETA"/>
    <property type="match status" value="1"/>
</dbReference>
<name>D3PF92_DEFDS</name>
<proteinExistence type="inferred from homology"/>
<dbReference type="KEGG" id="ddf:DEFDS_P264"/>
<keyword evidence="4" id="KW-0614">Plasmid</keyword>
<accession>D3PF92</accession>
<dbReference type="InterPro" id="IPR012337">
    <property type="entry name" value="RNaseH-like_sf"/>
</dbReference>
<geneLocation type="plasmid" evidence="4 5">
    <name>megaplasmid pDF308</name>
</geneLocation>
<dbReference type="InterPro" id="IPR002298">
    <property type="entry name" value="DNA_polymerase_A"/>
</dbReference>
<feature type="compositionally biased region" description="Polar residues" evidence="2">
    <location>
        <begin position="1548"/>
        <end position="1561"/>
    </location>
</feature>
<dbReference type="PANTHER" id="PTHR10133">
    <property type="entry name" value="DNA POLYMERASE I"/>
    <property type="match status" value="1"/>
</dbReference>
<evidence type="ECO:0000256" key="1">
    <source>
        <dbReference type="ARBA" id="ARBA00007705"/>
    </source>
</evidence>
<dbReference type="HOGENOM" id="CLU_245288_0_0_0"/>
<keyword evidence="5" id="KW-1185">Reference proteome</keyword>
<dbReference type="SUPFAM" id="SSF53098">
    <property type="entry name" value="Ribonuclease H-like"/>
    <property type="match status" value="1"/>
</dbReference>
<dbReference type="GO" id="GO:0006302">
    <property type="term" value="P:double-strand break repair"/>
    <property type="evidence" value="ECO:0007669"/>
    <property type="project" value="TreeGrafter"/>
</dbReference>
<evidence type="ECO:0000313" key="5">
    <source>
        <dbReference type="Proteomes" id="UP000001520"/>
    </source>
</evidence>
<dbReference type="GO" id="GO:0003887">
    <property type="term" value="F:DNA-directed DNA polymerase activity"/>
    <property type="evidence" value="ECO:0007669"/>
    <property type="project" value="InterPro"/>
</dbReference>
<evidence type="ECO:0000313" key="4">
    <source>
        <dbReference type="EMBL" id="BAI81884.1"/>
    </source>
</evidence>
<dbReference type="Proteomes" id="UP000001520">
    <property type="component" value="Plasmid megaplasmid pDF308"/>
</dbReference>
<feature type="region of interest" description="Disordered" evidence="2">
    <location>
        <begin position="1544"/>
        <end position="1564"/>
    </location>
</feature>
<protein>
    <recommendedName>
        <fullName evidence="3">DNA-directed DNA polymerase family A palm domain-containing protein</fullName>
    </recommendedName>
</protein>
<organism evidence="4 5">
    <name type="scientific">Deferribacter desulfuricans (strain DSM 14783 / JCM 11476 / NBRC 101012 / SSM1)</name>
    <dbReference type="NCBI Taxonomy" id="639282"/>
    <lineage>
        <taxon>Bacteria</taxon>
        <taxon>Pseudomonadati</taxon>
        <taxon>Deferribacterota</taxon>
        <taxon>Deferribacteres</taxon>
        <taxon>Deferribacterales</taxon>
        <taxon>Deferribacteraceae</taxon>
        <taxon>Deferribacter</taxon>
    </lineage>
</organism>
<dbReference type="Gene3D" id="1.10.150.20">
    <property type="entry name" value="5' to 3' exonuclease, C-terminal subdomain"/>
    <property type="match status" value="1"/>
</dbReference>
<dbReference type="Gene3D" id="3.30.70.370">
    <property type="match status" value="1"/>
</dbReference>
<dbReference type="Gene3D" id="3.30.420.10">
    <property type="entry name" value="Ribonuclease H-like superfamily/Ribonuclease H"/>
    <property type="match status" value="1"/>
</dbReference>